<dbReference type="InterPro" id="IPR002939">
    <property type="entry name" value="DnaJ_C"/>
</dbReference>
<dbReference type="InterPro" id="IPR018253">
    <property type="entry name" value="DnaJ_domain_CS"/>
</dbReference>
<keyword evidence="3 5" id="KW-0863">Zinc-finger</keyword>
<reference evidence="10" key="1">
    <citation type="submission" date="2025-08" db="UniProtKB">
        <authorList>
            <consortium name="RefSeq"/>
        </authorList>
    </citation>
    <scope>IDENTIFICATION</scope>
</reference>
<evidence type="ECO:0000256" key="1">
    <source>
        <dbReference type="ARBA" id="ARBA00022723"/>
    </source>
</evidence>
<dbReference type="InterPro" id="IPR012724">
    <property type="entry name" value="DnaJ"/>
</dbReference>
<dbReference type="PROSITE" id="PS00636">
    <property type="entry name" value="DNAJ_1"/>
    <property type="match status" value="1"/>
</dbReference>
<dbReference type="Gene3D" id="2.60.260.20">
    <property type="entry name" value="Urease metallochaperone UreE, N-terminal domain"/>
    <property type="match status" value="2"/>
</dbReference>
<keyword evidence="1 5" id="KW-0479">Metal-binding</keyword>
<feature type="compositionally biased region" description="Basic and acidic residues" evidence="6">
    <location>
        <begin position="384"/>
        <end position="399"/>
    </location>
</feature>
<evidence type="ECO:0000259" key="8">
    <source>
        <dbReference type="PROSITE" id="PS51188"/>
    </source>
</evidence>
<evidence type="ECO:0000256" key="3">
    <source>
        <dbReference type="ARBA" id="ARBA00022771"/>
    </source>
</evidence>
<dbReference type="InterPro" id="IPR036869">
    <property type="entry name" value="J_dom_sf"/>
</dbReference>
<dbReference type="InterPro" id="IPR001305">
    <property type="entry name" value="HSP_DnaJ_Cys-rich_dom"/>
</dbReference>
<evidence type="ECO:0000256" key="4">
    <source>
        <dbReference type="ARBA" id="ARBA00022833"/>
    </source>
</evidence>
<dbReference type="Gene3D" id="1.10.287.110">
    <property type="entry name" value="DnaJ domain"/>
    <property type="match status" value="1"/>
</dbReference>
<dbReference type="Pfam" id="PF00684">
    <property type="entry name" value="DnaJ_CXXCXGXG"/>
    <property type="match status" value="1"/>
</dbReference>
<dbReference type="InterPro" id="IPR036410">
    <property type="entry name" value="HSP_DnaJ_Cys-rich_dom_sf"/>
</dbReference>
<feature type="zinc finger region" description="CR-type" evidence="5">
    <location>
        <begin position="137"/>
        <end position="221"/>
    </location>
</feature>
<dbReference type="Pfam" id="PF00226">
    <property type="entry name" value="DnaJ"/>
    <property type="match status" value="1"/>
</dbReference>
<keyword evidence="9" id="KW-1185">Reference proteome</keyword>
<evidence type="ECO:0000313" key="10">
    <source>
        <dbReference type="RefSeq" id="XP_014670878.1"/>
    </source>
</evidence>
<dbReference type="PROSITE" id="PS51188">
    <property type="entry name" value="ZF_CR"/>
    <property type="match status" value="1"/>
</dbReference>
<dbReference type="Pfam" id="PF01556">
    <property type="entry name" value="DnaJ_C"/>
    <property type="match status" value="1"/>
</dbReference>
<accession>A0ABM1EFA7</accession>
<dbReference type="InterPro" id="IPR044713">
    <property type="entry name" value="DNJA1/2-like"/>
</dbReference>
<dbReference type="InterPro" id="IPR008971">
    <property type="entry name" value="HSP40/DnaJ_pept-bd"/>
</dbReference>
<evidence type="ECO:0000256" key="5">
    <source>
        <dbReference type="PROSITE-ProRule" id="PRU00546"/>
    </source>
</evidence>
<feature type="region of interest" description="Disordered" evidence="6">
    <location>
        <begin position="384"/>
        <end position="415"/>
    </location>
</feature>
<organism evidence="9 10">
    <name type="scientific">Priapulus caudatus</name>
    <name type="common">Priapulid worm</name>
    <dbReference type="NCBI Taxonomy" id="37621"/>
    <lineage>
        <taxon>Eukaryota</taxon>
        <taxon>Metazoa</taxon>
        <taxon>Ecdysozoa</taxon>
        <taxon>Scalidophora</taxon>
        <taxon>Priapulida</taxon>
        <taxon>Priapulimorpha</taxon>
        <taxon>Priapulimorphida</taxon>
        <taxon>Priapulidae</taxon>
        <taxon>Priapulus</taxon>
    </lineage>
</organism>
<keyword evidence="2" id="KW-0677">Repeat</keyword>
<dbReference type="GeneID" id="106811691"/>
<evidence type="ECO:0000256" key="6">
    <source>
        <dbReference type="SAM" id="MobiDB-lite"/>
    </source>
</evidence>
<dbReference type="SUPFAM" id="SSF46565">
    <property type="entry name" value="Chaperone J-domain"/>
    <property type="match status" value="1"/>
</dbReference>
<protein>
    <submittedName>
        <fullName evidence="10">DnaJ homolog subfamily A member 2-like isoform X1</fullName>
    </submittedName>
</protein>
<dbReference type="CDD" id="cd10747">
    <property type="entry name" value="DnaJ_C"/>
    <property type="match status" value="1"/>
</dbReference>
<sequence length="415" mass="46077">MCIMADSKLYDLLGVSRSATDNEVKKAYRRLAKEYHPDKNPENGDIFKEISFAYDVLSNPEKKGIYDKHGLKGLQEGASDHSGFFADDLFSHIFGGGMFGGMGGGMGAMGGARRARRQRGQDTLHPLRVTLEDLYTGKTAKLQLSKNVICLACKGMGGRPGAMVNCKSCHGRGIKVTVQQLGPGMVQHFQTVCPDCHGEGEYINERDRCKDCLGKKVKNETKVLEVHVDKGMRDGQKIYFYGEGDQQPGIEPGDIIIVLQQKDHEVFQRDASDDLWMTHTIGITEALCGGQFTVTHLDNQTLLVTITAGQVLRPGVVMTVEREGMPFYKNPFEKGNLHIRFDVRFPENGFADNSALVELEAMLPPRPQFIMPTGEHMEEVNLHDYNPHDERGSGRTDAYHEDEEESGAGVRCAHQ</sequence>
<dbReference type="SUPFAM" id="SSF49493">
    <property type="entry name" value="HSP40/DnaJ peptide-binding domain"/>
    <property type="match status" value="2"/>
</dbReference>
<dbReference type="CDD" id="cd06257">
    <property type="entry name" value="DnaJ"/>
    <property type="match status" value="1"/>
</dbReference>
<dbReference type="PANTHER" id="PTHR43888">
    <property type="entry name" value="DNAJ-LIKE-2, ISOFORM A-RELATED"/>
    <property type="match status" value="1"/>
</dbReference>
<proteinExistence type="inferred from homology"/>
<keyword evidence="4 5" id="KW-0862">Zinc</keyword>
<dbReference type="SUPFAM" id="SSF57938">
    <property type="entry name" value="DnaJ/Hsp40 cysteine-rich domain"/>
    <property type="match status" value="1"/>
</dbReference>
<dbReference type="SMART" id="SM00271">
    <property type="entry name" value="DnaJ"/>
    <property type="match status" value="1"/>
</dbReference>
<feature type="domain" description="J" evidence="7">
    <location>
        <begin position="8"/>
        <end position="70"/>
    </location>
</feature>
<gene>
    <name evidence="10" type="primary">LOC106811691</name>
</gene>
<dbReference type="RefSeq" id="XP_014670878.1">
    <property type="nucleotide sequence ID" value="XM_014815392.1"/>
</dbReference>
<dbReference type="InterPro" id="IPR001623">
    <property type="entry name" value="DnaJ_domain"/>
</dbReference>
<dbReference type="Gene3D" id="2.10.230.10">
    <property type="entry name" value="Heat shock protein DnaJ, cysteine-rich domain"/>
    <property type="match status" value="1"/>
</dbReference>
<feature type="domain" description="CR-type" evidence="8">
    <location>
        <begin position="137"/>
        <end position="221"/>
    </location>
</feature>
<name>A0ABM1EFA7_PRICU</name>
<dbReference type="CDD" id="cd10719">
    <property type="entry name" value="DnaJ_zf"/>
    <property type="match status" value="1"/>
</dbReference>
<dbReference type="PRINTS" id="PR00625">
    <property type="entry name" value="JDOMAIN"/>
</dbReference>
<evidence type="ECO:0000259" key="7">
    <source>
        <dbReference type="PROSITE" id="PS50076"/>
    </source>
</evidence>
<evidence type="ECO:0000256" key="2">
    <source>
        <dbReference type="ARBA" id="ARBA00022737"/>
    </source>
</evidence>
<dbReference type="PROSITE" id="PS50076">
    <property type="entry name" value="DNAJ_2"/>
    <property type="match status" value="1"/>
</dbReference>
<dbReference type="HAMAP" id="MF_01152">
    <property type="entry name" value="DnaJ"/>
    <property type="match status" value="1"/>
</dbReference>
<evidence type="ECO:0000313" key="9">
    <source>
        <dbReference type="Proteomes" id="UP000695022"/>
    </source>
</evidence>
<dbReference type="Proteomes" id="UP000695022">
    <property type="component" value="Unplaced"/>
</dbReference>